<reference evidence="3" key="1">
    <citation type="journal article" date="2019" name="Int. J. Syst. Evol. Microbiol.">
        <title>The Global Catalogue of Microorganisms (GCM) 10K type strain sequencing project: providing services to taxonomists for standard genome sequencing and annotation.</title>
        <authorList>
            <consortium name="The Broad Institute Genomics Platform"/>
            <consortium name="The Broad Institute Genome Sequencing Center for Infectious Disease"/>
            <person name="Wu L."/>
            <person name="Ma J."/>
        </authorList>
    </citation>
    <scope>NUCLEOTIDE SEQUENCE [LARGE SCALE GENOMIC DNA]</scope>
    <source>
        <strain evidence="3">CGMCC 4.7682</strain>
    </source>
</reference>
<protein>
    <submittedName>
        <fullName evidence="2">Uncharacterized protein</fullName>
    </submittedName>
</protein>
<name>A0ABV7QC95_9PSEU</name>
<sequence length="208" mass="22741">MDLTDTIAPTSDQLDAVDLIGGPRTFTIDAIGAGNAEQPVNIKLVEFPRVWRPGKSMRRVLVACWGADGSKYVGRRVRLYCDPEVRFGGQAVGGTRISHLSHLDKKKQVPLLVTRGKSAIFVVQPLVETVEDRVAEYKLEWRTATPERRKVIKAEVAALTNPEAPSAPPVVEEPEPETTPGTEDFDADDDPTFPDDPDLALPGEDGDQ</sequence>
<organism evidence="2 3">
    <name type="scientific">Amycolatopsis halotolerans</name>
    <dbReference type="NCBI Taxonomy" id="330083"/>
    <lineage>
        <taxon>Bacteria</taxon>
        <taxon>Bacillati</taxon>
        <taxon>Actinomycetota</taxon>
        <taxon>Actinomycetes</taxon>
        <taxon>Pseudonocardiales</taxon>
        <taxon>Pseudonocardiaceae</taxon>
        <taxon>Amycolatopsis</taxon>
    </lineage>
</organism>
<evidence type="ECO:0000313" key="3">
    <source>
        <dbReference type="Proteomes" id="UP001595764"/>
    </source>
</evidence>
<proteinExistence type="predicted"/>
<evidence type="ECO:0000313" key="2">
    <source>
        <dbReference type="EMBL" id="MFC3510945.1"/>
    </source>
</evidence>
<evidence type="ECO:0000256" key="1">
    <source>
        <dbReference type="SAM" id="MobiDB-lite"/>
    </source>
</evidence>
<dbReference type="RefSeq" id="WP_377870023.1">
    <property type="nucleotide sequence ID" value="NZ_JBHMAY010000017.1"/>
</dbReference>
<gene>
    <name evidence="2" type="ORF">ACFORO_12285</name>
</gene>
<dbReference type="Proteomes" id="UP001595764">
    <property type="component" value="Unassembled WGS sequence"/>
</dbReference>
<accession>A0ABV7QC95</accession>
<feature type="region of interest" description="Disordered" evidence="1">
    <location>
        <begin position="157"/>
        <end position="208"/>
    </location>
</feature>
<dbReference type="EMBL" id="JBHRWI010000016">
    <property type="protein sequence ID" value="MFC3510945.1"/>
    <property type="molecule type" value="Genomic_DNA"/>
</dbReference>
<feature type="compositionally biased region" description="Acidic residues" evidence="1">
    <location>
        <begin position="183"/>
        <end position="208"/>
    </location>
</feature>
<keyword evidence="3" id="KW-1185">Reference proteome</keyword>
<comment type="caution">
    <text evidence="2">The sequence shown here is derived from an EMBL/GenBank/DDBJ whole genome shotgun (WGS) entry which is preliminary data.</text>
</comment>